<evidence type="ECO:0000313" key="2">
    <source>
        <dbReference type="Proteomes" id="UP000284706"/>
    </source>
</evidence>
<gene>
    <name evidence="1" type="ORF">CVT26_015513</name>
</gene>
<proteinExistence type="predicted"/>
<keyword evidence="2" id="KW-1185">Reference proteome</keyword>
<dbReference type="EMBL" id="NHYE01005265">
    <property type="protein sequence ID" value="PPQ75381.1"/>
    <property type="molecule type" value="Genomic_DNA"/>
</dbReference>
<dbReference type="InParanoid" id="A0A409WA61"/>
<dbReference type="Proteomes" id="UP000284706">
    <property type="component" value="Unassembled WGS sequence"/>
</dbReference>
<dbReference type="AlphaFoldDB" id="A0A409WA61"/>
<sequence length="100" mass="11509">MRLRALFWHIVHNLPSQARHSSERILVDLPIANAVAVAPLFFHFSPALGASSMVFCLLNTPIDISNDKQYIDNVVRVGNWNEDGLRIWFSECKFFCEFDE</sequence>
<reference evidence="1 2" key="1">
    <citation type="journal article" date="2018" name="Evol. Lett.">
        <title>Horizontal gene cluster transfer increased hallucinogenic mushroom diversity.</title>
        <authorList>
            <person name="Reynolds H.T."/>
            <person name="Vijayakumar V."/>
            <person name="Gluck-Thaler E."/>
            <person name="Korotkin H.B."/>
            <person name="Matheny P.B."/>
            <person name="Slot J.C."/>
        </authorList>
    </citation>
    <scope>NUCLEOTIDE SEQUENCE [LARGE SCALE GENOMIC DNA]</scope>
    <source>
        <strain evidence="1 2">SRW20</strain>
    </source>
</reference>
<comment type="caution">
    <text evidence="1">The sequence shown here is derived from an EMBL/GenBank/DDBJ whole genome shotgun (WGS) entry which is preliminary data.</text>
</comment>
<name>A0A409WA61_9AGAR</name>
<accession>A0A409WA61</accession>
<evidence type="ECO:0000313" key="1">
    <source>
        <dbReference type="EMBL" id="PPQ75381.1"/>
    </source>
</evidence>
<protein>
    <submittedName>
        <fullName evidence="1">Uncharacterized protein</fullName>
    </submittedName>
</protein>
<organism evidence="1 2">
    <name type="scientific">Gymnopilus dilepis</name>
    <dbReference type="NCBI Taxonomy" id="231916"/>
    <lineage>
        <taxon>Eukaryota</taxon>
        <taxon>Fungi</taxon>
        <taxon>Dikarya</taxon>
        <taxon>Basidiomycota</taxon>
        <taxon>Agaricomycotina</taxon>
        <taxon>Agaricomycetes</taxon>
        <taxon>Agaricomycetidae</taxon>
        <taxon>Agaricales</taxon>
        <taxon>Agaricineae</taxon>
        <taxon>Hymenogastraceae</taxon>
        <taxon>Gymnopilus</taxon>
    </lineage>
</organism>